<sequence length="345" mass="36275">MNTDFERLTLPIDGDFTISRGSKSTVETVVVRVGDEAGQTGVGAAAPDPHYGETADTVCAVLPDLLDAVEAVDDPLSLDAIERRLRGVVRDNPAARAAVSIAVHDLATRRLGVPLYRYFGLDADRAPATSYTVAIDDPEAMAAKAADAVAEGYSILKVKLGTDRDRERMEAVRGAAPDATVRVDANEAWTPGEAIAKSEWLADLGVEFVEQPVPAENPAGLKRVHERGTLPVAADESCVTLPDVPAVADSAEIVNLKLMKCGGVREATRMVHAARAHGLEVMLGCMVESTASIAAACHLAPLVDYVDLDGALLLAEDAYEGPTYAGGTLTVPDRPGTGVRPVESD</sequence>
<dbReference type="KEGG" id="haj:DU500_00620"/>
<dbReference type="OrthoDB" id="372081at2157"/>
<gene>
    <name evidence="8" type="ORF">DU500_00620</name>
</gene>
<dbReference type="InterPro" id="IPR018110">
    <property type="entry name" value="Mandel_Rmase/mucon_lact_enz_CS"/>
</dbReference>
<evidence type="ECO:0000256" key="6">
    <source>
        <dbReference type="SAM" id="MobiDB-lite"/>
    </source>
</evidence>
<dbReference type="InterPro" id="IPR029017">
    <property type="entry name" value="Enolase-like_N"/>
</dbReference>
<evidence type="ECO:0000256" key="2">
    <source>
        <dbReference type="ARBA" id="ARBA00008031"/>
    </source>
</evidence>
<dbReference type="SFLD" id="SFLDF00010">
    <property type="entry name" value="dipeptide_epimerase"/>
    <property type="match status" value="1"/>
</dbReference>
<evidence type="ECO:0000256" key="3">
    <source>
        <dbReference type="ARBA" id="ARBA00022723"/>
    </source>
</evidence>
<evidence type="ECO:0000313" key="9">
    <source>
        <dbReference type="Proteomes" id="UP000253273"/>
    </source>
</evidence>
<dbReference type="InterPro" id="IPR013342">
    <property type="entry name" value="Mandelate_racemase_C"/>
</dbReference>
<dbReference type="SFLD" id="SFLDF00009">
    <property type="entry name" value="o-succinylbenzoate_synthase"/>
    <property type="match status" value="1"/>
</dbReference>
<feature type="region of interest" description="Disordered" evidence="6">
    <location>
        <begin position="325"/>
        <end position="345"/>
    </location>
</feature>
<dbReference type="Proteomes" id="UP000253273">
    <property type="component" value="Chromosome"/>
</dbReference>
<proteinExistence type="inferred from homology"/>
<dbReference type="Gene3D" id="3.30.390.10">
    <property type="entry name" value="Enolase-like, N-terminal domain"/>
    <property type="match status" value="1"/>
</dbReference>
<dbReference type="CDD" id="cd03319">
    <property type="entry name" value="L-Ala-DL-Glu_epimerase"/>
    <property type="match status" value="1"/>
</dbReference>
<dbReference type="Gene3D" id="3.20.20.120">
    <property type="entry name" value="Enolase-like C-terminal domain"/>
    <property type="match status" value="1"/>
</dbReference>
<evidence type="ECO:0000259" key="7">
    <source>
        <dbReference type="SMART" id="SM00922"/>
    </source>
</evidence>
<dbReference type="EMBL" id="CP031150">
    <property type="protein sequence ID" value="AXG05047.1"/>
    <property type="molecule type" value="Genomic_DNA"/>
</dbReference>
<organism evidence="8 9">
    <name type="scientific">Haloplanus rubicundus</name>
    <dbReference type="NCBI Taxonomy" id="1547898"/>
    <lineage>
        <taxon>Archaea</taxon>
        <taxon>Methanobacteriati</taxon>
        <taxon>Methanobacteriota</taxon>
        <taxon>Stenosarchaea group</taxon>
        <taxon>Halobacteria</taxon>
        <taxon>Halobacteriales</taxon>
        <taxon>Haloferacaceae</taxon>
        <taxon>Haloplanus</taxon>
    </lineage>
</organism>
<dbReference type="InterPro" id="IPR034603">
    <property type="entry name" value="Dipeptide_epimerase"/>
</dbReference>
<dbReference type="GeneID" id="37281843"/>
<evidence type="ECO:0000256" key="1">
    <source>
        <dbReference type="ARBA" id="ARBA00001946"/>
    </source>
</evidence>
<dbReference type="AlphaFoldDB" id="A0A345DYM5"/>
<dbReference type="SFLD" id="SFLDG00180">
    <property type="entry name" value="muconate_cycloisomerase"/>
    <property type="match status" value="2"/>
</dbReference>
<dbReference type="RefSeq" id="WP_114584202.1">
    <property type="nucleotide sequence ID" value="NZ_CP031150.1"/>
</dbReference>
<dbReference type="Pfam" id="PF13378">
    <property type="entry name" value="MR_MLE_C"/>
    <property type="match status" value="1"/>
</dbReference>
<keyword evidence="5" id="KW-0413">Isomerase</keyword>
<dbReference type="SMART" id="SM00922">
    <property type="entry name" value="MR_MLE"/>
    <property type="match status" value="1"/>
</dbReference>
<dbReference type="InterPro" id="IPR036849">
    <property type="entry name" value="Enolase-like_C_sf"/>
</dbReference>
<dbReference type="PANTHER" id="PTHR48073">
    <property type="entry name" value="O-SUCCINYLBENZOATE SYNTHASE-RELATED"/>
    <property type="match status" value="1"/>
</dbReference>
<keyword evidence="3" id="KW-0479">Metal-binding</keyword>
<dbReference type="InterPro" id="IPR029065">
    <property type="entry name" value="Enolase_C-like"/>
</dbReference>
<evidence type="ECO:0000256" key="5">
    <source>
        <dbReference type="ARBA" id="ARBA00023235"/>
    </source>
</evidence>
<dbReference type="SFLD" id="SFLDS00001">
    <property type="entry name" value="Enolase"/>
    <property type="match status" value="2"/>
</dbReference>
<keyword evidence="4" id="KW-0460">Magnesium</keyword>
<keyword evidence="9" id="KW-1185">Reference proteome</keyword>
<comment type="similarity">
    <text evidence="2">Belongs to the mandelate racemase/muconate lactonizing enzyme family.</text>
</comment>
<dbReference type="Pfam" id="PF02746">
    <property type="entry name" value="MR_MLE_N"/>
    <property type="match status" value="1"/>
</dbReference>
<dbReference type="GO" id="GO:0046872">
    <property type="term" value="F:metal ion binding"/>
    <property type="evidence" value="ECO:0007669"/>
    <property type="project" value="UniProtKB-KW"/>
</dbReference>
<dbReference type="PROSITE" id="PS00909">
    <property type="entry name" value="MR_MLE_2"/>
    <property type="match status" value="1"/>
</dbReference>
<evidence type="ECO:0000256" key="4">
    <source>
        <dbReference type="ARBA" id="ARBA00022842"/>
    </source>
</evidence>
<dbReference type="InterPro" id="IPR013341">
    <property type="entry name" value="Mandelate_racemase_N_dom"/>
</dbReference>
<dbReference type="SUPFAM" id="SSF54826">
    <property type="entry name" value="Enolase N-terminal domain-like"/>
    <property type="match status" value="1"/>
</dbReference>
<dbReference type="GO" id="GO:0016855">
    <property type="term" value="F:racemase and epimerase activity, acting on amino acids and derivatives"/>
    <property type="evidence" value="ECO:0007669"/>
    <property type="project" value="InterPro"/>
</dbReference>
<reference evidence="8 9" key="1">
    <citation type="submission" date="2018-07" db="EMBL/GenBank/DDBJ databases">
        <title>Genome sequences of Haloplanus sp. CBA1113.</title>
        <authorList>
            <person name="Kim Y.B."/>
            <person name="Roh S.W."/>
        </authorList>
    </citation>
    <scope>NUCLEOTIDE SEQUENCE [LARGE SCALE GENOMIC DNA]</scope>
    <source>
        <strain evidence="8 9">CBA1113</strain>
    </source>
</reference>
<evidence type="ECO:0000313" key="8">
    <source>
        <dbReference type="EMBL" id="AXG05047.1"/>
    </source>
</evidence>
<feature type="domain" description="Mandelate racemase/muconate lactonizing enzyme C-terminal" evidence="7">
    <location>
        <begin position="138"/>
        <end position="231"/>
    </location>
</feature>
<protein>
    <submittedName>
        <fullName evidence="8">Dipeptide epimerase</fullName>
    </submittedName>
</protein>
<dbReference type="GO" id="GO:0009063">
    <property type="term" value="P:amino acid catabolic process"/>
    <property type="evidence" value="ECO:0007669"/>
    <property type="project" value="InterPro"/>
</dbReference>
<name>A0A345DYM5_9EURY</name>
<dbReference type="SUPFAM" id="SSF51604">
    <property type="entry name" value="Enolase C-terminal domain-like"/>
    <property type="match status" value="1"/>
</dbReference>
<accession>A0A345DYM5</accession>
<dbReference type="PANTHER" id="PTHR48073:SF2">
    <property type="entry name" value="O-SUCCINYLBENZOATE SYNTHASE"/>
    <property type="match status" value="1"/>
</dbReference>
<comment type="cofactor">
    <cofactor evidence="1">
        <name>Mg(2+)</name>
        <dbReference type="ChEBI" id="CHEBI:18420"/>
    </cofactor>
</comment>